<accession>A0A9N8HIT5</accession>
<feature type="compositionally biased region" description="Basic and acidic residues" evidence="1">
    <location>
        <begin position="562"/>
        <end position="575"/>
    </location>
</feature>
<dbReference type="AlphaFoldDB" id="A0A9N8HIT5"/>
<keyword evidence="4" id="KW-1185">Reference proteome</keyword>
<dbReference type="Pfam" id="PF01590">
    <property type="entry name" value="GAF"/>
    <property type="match status" value="1"/>
</dbReference>
<proteinExistence type="predicted"/>
<feature type="region of interest" description="Disordered" evidence="1">
    <location>
        <begin position="562"/>
        <end position="648"/>
    </location>
</feature>
<dbReference type="Gene3D" id="3.30.450.40">
    <property type="match status" value="1"/>
</dbReference>
<feature type="region of interest" description="Disordered" evidence="1">
    <location>
        <begin position="40"/>
        <end position="86"/>
    </location>
</feature>
<dbReference type="SUPFAM" id="SSF55781">
    <property type="entry name" value="GAF domain-like"/>
    <property type="match status" value="1"/>
</dbReference>
<evidence type="ECO:0000313" key="3">
    <source>
        <dbReference type="EMBL" id="CAB9516803.1"/>
    </source>
</evidence>
<evidence type="ECO:0000256" key="1">
    <source>
        <dbReference type="SAM" id="MobiDB-lite"/>
    </source>
</evidence>
<name>A0A9N8HIT5_9STRA</name>
<reference evidence="3" key="1">
    <citation type="submission" date="2020-06" db="EMBL/GenBank/DDBJ databases">
        <authorList>
            <consortium name="Plant Systems Biology data submission"/>
        </authorList>
    </citation>
    <scope>NUCLEOTIDE SEQUENCE</scope>
    <source>
        <strain evidence="3">D6</strain>
    </source>
</reference>
<dbReference type="Proteomes" id="UP001153069">
    <property type="component" value="Unassembled WGS sequence"/>
</dbReference>
<dbReference type="EMBL" id="CAICTM010000807">
    <property type="protein sequence ID" value="CAB9516803.1"/>
    <property type="molecule type" value="Genomic_DNA"/>
</dbReference>
<dbReference type="PANTHER" id="PTHR43102">
    <property type="entry name" value="SLR1143 PROTEIN"/>
    <property type="match status" value="1"/>
</dbReference>
<organism evidence="3 4">
    <name type="scientific">Seminavis robusta</name>
    <dbReference type="NCBI Taxonomy" id="568900"/>
    <lineage>
        <taxon>Eukaryota</taxon>
        <taxon>Sar</taxon>
        <taxon>Stramenopiles</taxon>
        <taxon>Ochrophyta</taxon>
        <taxon>Bacillariophyta</taxon>
        <taxon>Bacillariophyceae</taxon>
        <taxon>Bacillariophycidae</taxon>
        <taxon>Naviculales</taxon>
        <taxon>Naviculaceae</taxon>
        <taxon>Seminavis</taxon>
    </lineage>
</organism>
<dbReference type="SMART" id="SM00065">
    <property type="entry name" value="GAF"/>
    <property type="match status" value="1"/>
</dbReference>
<evidence type="ECO:0000259" key="2">
    <source>
        <dbReference type="SMART" id="SM00065"/>
    </source>
</evidence>
<dbReference type="OrthoDB" id="303614at2759"/>
<sequence length="648" mass="71796">MPRSGTFRSVVDFDSNADDLRMALMNMNIQSRDDIAEAREGVDDQHTSRQHSTLSRSLSERTESTAWTTGTYSESDERTNEDERLDESWDWTLSDYDEERSEPQQISHEVKRLMNVQTFDHMIERDDDPTTASTRATLDRLTAMGQRLLKVPICAVNLMDIGRSYIMSNAGLGKTVTESGRKETWCNHTLQYKGDHMIVPDATKDWRFCKSPHVTGPYHLRFYASTPMVSPEGFRVGTFCVMGCEAKPNGFTEEETATFLDLGKLAGDALIQGRHNRRSRKAMEAAVDMVQAAKHDSKGLLQGIQHCLQPILLKMNKDPRSQEHRRNISSALSATDVVADINETTLAGVQGEASKSMSSTVISSCDEIIIMPQEKTKNDKIIIVKETLELLHNLMDPFPKGSPMVFSMDPKMPTSIITKSLHHLQRACLNMLRHACSKASKGGSSIHFRIAPDQNNNNKQQPQQAIFECRNITGSSGVGHHQTGEYFGEQKVRLSKKEEQNKSNNLSEIQLWPLASHVDSLGGSYGFQSPQSLGGEEGLASVWFKIPLIAANGMEIVQRARGDSIAKRRKDEDASIRPPLGPTQATSDGASQVIPDSAMDTTSGSNCDAPLVPQPGGHRGQLNDTSEVMGDELSGSRKRIKLDDSHVP</sequence>
<comment type="caution">
    <text evidence="3">The sequence shown here is derived from an EMBL/GenBank/DDBJ whole genome shotgun (WGS) entry which is preliminary data.</text>
</comment>
<dbReference type="InterPro" id="IPR029016">
    <property type="entry name" value="GAF-like_dom_sf"/>
</dbReference>
<gene>
    <name evidence="3" type="ORF">SEMRO_808_G205420.1</name>
</gene>
<dbReference type="InterPro" id="IPR003018">
    <property type="entry name" value="GAF"/>
</dbReference>
<evidence type="ECO:0000313" key="4">
    <source>
        <dbReference type="Proteomes" id="UP001153069"/>
    </source>
</evidence>
<protein>
    <submittedName>
        <fullName evidence="3">GAF</fullName>
    </submittedName>
</protein>
<feature type="domain" description="GAF" evidence="2">
    <location>
        <begin position="133"/>
        <end position="280"/>
    </location>
</feature>
<feature type="compositionally biased region" description="Polar residues" evidence="1">
    <location>
        <begin position="64"/>
        <end position="73"/>
    </location>
</feature>
<dbReference type="PANTHER" id="PTHR43102:SF2">
    <property type="entry name" value="GAF DOMAIN-CONTAINING PROTEIN"/>
    <property type="match status" value="1"/>
</dbReference>